<dbReference type="InterPro" id="IPR001789">
    <property type="entry name" value="Sig_transdc_resp-reg_receiver"/>
</dbReference>
<feature type="domain" description="Sigma-54 factor interaction" evidence="4">
    <location>
        <begin position="146"/>
        <end position="269"/>
    </location>
</feature>
<organism evidence="6 7">
    <name type="scientific">Oceanidesulfovibrio indonesiensis</name>
    <dbReference type="NCBI Taxonomy" id="54767"/>
    <lineage>
        <taxon>Bacteria</taxon>
        <taxon>Pseudomonadati</taxon>
        <taxon>Thermodesulfobacteriota</taxon>
        <taxon>Desulfovibrionia</taxon>
        <taxon>Desulfovibrionales</taxon>
        <taxon>Desulfovibrionaceae</taxon>
        <taxon>Oceanidesulfovibrio</taxon>
    </lineage>
</organism>
<protein>
    <recommendedName>
        <fullName evidence="8">Sigma-54-dependent Fis family transcriptional regulator</fullName>
    </recommendedName>
</protein>
<feature type="domain" description="Response regulatory" evidence="5">
    <location>
        <begin position="12"/>
        <end position="126"/>
    </location>
</feature>
<dbReference type="CDD" id="cd00009">
    <property type="entry name" value="AAA"/>
    <property type="match status" value="1"/>
</dbReference>
<dbReference type="GO" id="GO:0005524">
    <property type="term" value="F:ATP binding"/>
    <property type="evidence" value="ECO:0007669"/>
    <property type="project" value="UniProtKB-KW"/>
</dbReference>
<dbReference type="PROSITE" id="PS50045">
    <property type="entry name" value="SIGMA54_INTERACT_4"/>
    <property type="match status" value="1"/>
</dbReference>
<evidence type="ECO:0000256" key="3">
    <source>
        <dbReference type="PROSITE-ProRule" id="PRU00169"/>
    </source>
</evidence>
<name>A0A7M3MJJ1_9BACT</name>
<dbReference type="InterPro" id="IPR011006">
    <property type="entry name" value="CheY-like_superfamily"/>
</dbReference>
<dbReference type="CDD" id="cd00156">
    <property type="entry name" value="REC"/>
    <property type="match status" value="1"/>
</dbReference>
<dbReference type="EMBL" id="QMIE01000002">
    <property type="protein sequence ID" value="TVM19491.1"/>
    <property type="molecule type" value="Genomic_DNA"/>
</dbReference>
<evidence type="ECO:0000313" key="7">
    <source>
        <dbReference type="Proteomes" id="UP000448292"/>
    </source>
</evidence>
<dbReference type="AlphaFoldDB" id="A0A7M3MJJ1"/>
<evidence type="ECO:0000256" key="1">
    <source>
        <dbReference type="ARBA" id="ARBA00022741"/>
    </source>
</evidence>
<proteinExistence type="predicted"/>
<feature type="modified residue" description="4-aspartylphosphate" evidence="3">
    <location>
        <position position="61"/>
    </location>
</feature>
<evidence type="ECO:0000259" key="5">
    <source>
        <dbReference type="PROSITE" id="PS50110"/>
    </source>
</evidence>
<keyword evidence="3" id="KW-0597">Phosphoprotein</keyword>
<evidence type="ECO:0000256" key="2">
    <source>
        <dbReference type="ARBA" id="ARBA00022840"/>
    </source>
</evidence>
<reference evidence="6 7" key="1">
    <citation type="submission" date="2018-06" db="EMBL/GenBank/DDBJ databases">
        <title>Complete genome of Desulfovibrio indonesiensis P37SLT.</title>
        <authorList>
            <person name="Crispim J.S."/>
            <person name="Vidigal P.M.P."/>
            <person name="Silva L.C.F."/>
            <person name="Laguardia C.N."/>
            <person name="Araujo L.C."/>
            <person name="Dias R.S."/>
            <person name="Sousa M.P."/>
            <person name="Paula S.O."/>
            <person name="Silva C."/>
        </authorList>
    </citation>
    <scope>NUCLEOTIDE SEQUENCE [LARGE SCALE GENOMIC DNA]</scope>
    <source>
        <strain evidence="6 7">P37SLT</strain>
    </source>
</reference>
<keyword evidence="7" id="KW-1185">Reference proteome</keyword>
<evidence type="ECO:0000313" key="6">
    <source>
        <dbReference type="EMBL" id="TVM19491.1"/>
    </source>
</evidence>
<keyword evidence="1" id="KW-0547">Nucleotide-binding</keyword>
<dbReference type="SUPFAM" id="SSF52172">
    <property type="entry name" value="CheY-like"/>
    <property type="match status" value="1"/>
</dbReference>
<evidence type="ECO:0008006" key="8">
    <source>
        <dbReference type="Google" id="ProtNLM"/>
    </source>
</evidence>
<dbReference type="InterPro" id="IPR002078">
    <property type="entry name" value="Sigma_54_int"/>
</dbReference>
<dbReference type="GO" id="GO:0006355">
    <property type="term" value="P:regulation of DNA-templated transcription"/>
    <property type="evidence" value="ECO:0007669"/>
    <property type="project" value="InterPro"/>
</dbReference>
<dbReference type="GO" id="GO:0000160">
    <property type="term" value="P:phosphorelay signal transduction system"/>
    <property type="evidence" value="ECO:0007669"/>
    <property type="project" value="InterPro"/>
</dbReference>
<dbReference type="PROSITE" id="PS50110">
    <property type="entry name" value="RESPONSE_REGULATORY"/>
    <property type="match status" value="1"/>
</dbReference>
<sequence>MADSTLSATAMRALVIDDDPFVCDMLKGFLSSDDLSVASALSLKDGLRLAEKDPFDLIFLDVFLPDGDGLEKLDTFLSLPRSPAVIVITGAGDADSAERALYRGAWDYIPKPINARDVTQAAEQALRQREKQRSMVDEKPQAMSSIAGNSPKIKKCIATVLQAAATNANCLIAGETGTGKELFARAIHDSSNRAAWNFVVVDCTNIPENLAESVLSATTRARSRMRGKRAKVCSNRRIKALSSWTKSAIFPSIRKNHFSACCRRNVSGR</sequence>
<dbReference type="PANTHER" id="PTHR32071:SF113">
    <property type="entry name" value="ALGINATE BIOSYNTHESIS TRANSCRIPTIONAL REGULATORY PROTEIN ALGB"/>
    <property type="match status" value="1"/>
</dbReference>
<dbReference type="Gene3D" id="3.40.50.2300">
    <property type="match status" value="1"/>
</dbReference>
<dbReference type="PANTHER" id="PTHR32071">
    <property type="entry name" value="TRANSCRIPTIONAL REGULATORY PROTEIN"/>
    <property type="match status" value="1"/>
</dbReference>
<dbReference type="Proteomes" id="UP000448292">
    <property type="component" value="Unassembled WGS sequence"/>
</dbReference>
<accession>A0A7M3MJJ1</accession>
<dbReference type="OrthoDB" id="9763792at2"/>
<gene>
    <name evidence="6" type="ORF">DPQ33_03800</name>
</gene>
<dbReference type="Pfam" id="PF00158">
    <property type="entry name" value="Sigma54_activat"/>
    <property type="match status" value="1"/>
</dbReference>
<dbReference type="Gene3D" id="3.40.50.300">
    <property type="entry name" value="P-loop containing nucleotide triphosphate hydrolases"/>
    <property type="match status" value="1"/>
</dbReference>
<dbReference type="Pfam" id="PF00072">
    <property type="entry name" value="Response_reg"/>
    <property type="match status" value="1"/>
</dbReference>
<keyword evidence="2" id="KW-0067">ATP-binding</keyword>
<dbReference type="SMART" id="SM00448">
    <property type="entry name" value="REC"/>
    <property type="match status" value="1"/>
</dbReference>
<dbReference type="InterPro" id="IPR027417">
    <property type="entry name" value="P-loop_NTPase"/>
</dbReference>
<evidence type="ECO:0000259" key="4">
    <source>
        <dbReference type="PROSITE" id="PS50045"/>
    </source>
</evidence>
<comment type="caution">
    <text evidence="6">The sequence shown here is derived from an EMBL/GenBank/DDBJ whole genome shotgun (WGS) entry which is preliminary data.</text>
</comment>